<dbReference type="Proteomes" id="UP000030108">
    <property type="component" value="Unassembled WGS sequence"/>
</dbReference>
<feature type="domain" description="Zn(2)-C6 fungal-type" evidence="4">
    <location>
        <begin position="10"/>
        <end position="40"/>
    </location>
</feature>
<evidence type="ECO:0000313" key="5">
    <source>
        <dbReference type="EMBL" id="EUC56576.1"/>
    </source>
</evidence>
<evidence type="ECO:0000256" key="3">
    <source>
        <dbReference type="SAM" id="MobiDB-lite"/>
    </source>
</evidence>
<dbReference type="CDD" id="cd00067">
    <property type="entry name" value="GAL4"/>
    <property type="match status" value="1"/>
</dbReference>
<comment type="caution">
    <text evidence="5">The sequence shown here is derived from an EMBL/GenBank/DDBJ whole genome shotgun (WGS) entry which is preliminary data.</text>
</comment>
<feature type="region of interest" description="Disordered" evidence="3">
    <location>
        <begin position="51"/>
        <end position="96"/>
    </location>
</feature>
<dbReference type="Gene3D" id="4.10.240.10">
    <property type="entry name" value="Zn(2)-C6 fungal-type DNA-binding domain"/>
    <property type="match status" value="1"/>
</dbReference>
<dbReference type="GO" id="GO:0000981">
    <property type="term" value="F:DNA-binding transcription factor activity, RNA polymerase II-specific"/>
    <property type="evidence" value="ECO:0007669"/>
    <property type="project" value="InterPro"/>
</dbReference>
<name>X8J5V3_9AGAM</name>
<dbReference type="PANTHER" id="PTHR37534">
    <property type="entry name" value="TRANSCRIPTIONAL ACTIVATOR PROTEIN UGA3"/>
    <property type="match status" value="1"/>
</dbReference>
<dbReference type="GO" id="GO:0045944">
    <property type="term" value="P:positive regulation of transcription by RNA polymerase II"/>
    <property type="evidence" value="ECO:0007669"/>
    <property type="project" value="TreeGrafter"/>
</dbReference>
<dbReference type="PANTHER" id="PTHR37534:SF7">
    <property type="entry name" value="TRANSCRIPTIONAL ACTIVATOR PROTEIN UGA3"/>
    <property type="match status" value="1"/>
</dbReference>
<sequence length="598" mass="67043">MSKSRRSTTGCSVCKARRKKCGEEKPQCKRCESSGRTCSYDYVEHSEFERHRVKRTKPAPHATSELVANTSPSISTGPLELNAGSPSTSSYSGDSTLLTPLTPPENWVNEVYPNSALVASWNTTESISLVSSFAPPSQALSLCNPIGASHTSLDMVRSTGIPAAYNTYAATCSASQGSTWPEFEDDDEYNYENEDVQAVICTDLTLDKNTRENTLPFVLHCYSQWVITRIFEPLTIAQAVRSQVIQQFSSESTRNRAILIANVMIVFAKNLAIDHTRRAILNHLVSEARNSGARFIATPVSFVPSLDRQKAMRTLDNIFEILTLQTHTQPTADCIRTLDYAAPVFRRACVEPPGKPINLPNLLLDPSLNLRHFACVDVIQSVTTGRPTYFQYEVPFSLELCERMYKMHDNRGSQWLYGLPDQFILLLAWINSMRENSGPNSNLEAVAWIENNLQKIKIAASESGDPLLRIGRIVVLECWRFAVLVYMYVVLCKASAYDPRVIRAQKCFMRLVRGVKPGRIPDAFLINPMTVVGVMTLEERDRNTLRQRILGVHECSESGTAVSEVVLELEDVWARIENEGRAAVWSDWREAVFRVTGR</sequence>
<reference evidence="6" key="1">
    <citation type="journal article" date="2014" name="Genome Announc.">
        <title>Draft genome sequence of the plant-pathogenic soil fungus Rhizoctonia solani anastomosis group 3 strain Rhs1AP.</title>
        <authorList>
            <person name="Cubeta M.A."/>
            <person name="Thomas E."/>
            <person name="Dean R.A."/>
            <person name="Jabaji S."/>
            <person name="Neate S.M."/>
            <person name="Tavantzis S."/>
            <person name="Toda T."/>
            <person name="Vilgalys R."/>
            <person name="Bharathan N."/>
            <person name="Fedorova-Abrams N."/>
            <person name="Pakala S.B."/>
            <person name="Pakala S.M."/>
            <person name="Zafar N."/>
            <person name="Joardar V."/>
            <person name="Losada L."/>
            <person name="Nierman W.C."/>
        </authorList>
    </citation>
    <scope>NUCLEOTIDE SEQUENCE [LARGE SCALE GENOMIC DNA]</scope>
    <source>
        <strain evidence="6">AG-3</strain>
    </source>
</reference>
<dbReference type="SUPFAM" id="SSF57701">
    <property type="entry name" value="Zn2/Cys6 DNA-binding domain"/>
    <property type="match status" value="1"/>
</dbReference>
<comment type="subcellular location">
    <subcellularLocation>
        <location evidence="1">Nucleus</location>
    </subcellularLocation>
</comment>
<dbReference type="EMBL" id="JATN01000322">
    <property type="protein sequence ID" value="EUC56576.1"/>
    <property type="molecule type" value="Genomic_DNA"/>
</dbReference>
<dbReference type="PROSITE" id="PS50048">
    <property type="entry name" value="ZN2_CY6_FUNGAL_2"/>
    <property type="match status" value="1"/>
</dbReference>
<proteinExistence type="predicted"/>
<dbReference type="PROSITE" id="PS00463">
    <property type="entry name" value="ZN2_CY6_FUNGAL_1"/>
    <property type="match status" value="1"/>
</dbReference>
<dbReference type="AlphaFoldDB" id="X8J5V3"/>
<dbReference type="GO" id="GO:0005634">
    <property type="term" value="C:nucleus"/>
    <property type="evidence" value="ECO:0007669"/>
    <property type="project" value="UniProtKB-SubCell"/>
</dbReference>
<dbReference type="InterPro" id="IPR036864">
    <property type="entry name" value="Zn2-C6_fun-type_DNA-bd_sf"/>
</dbReference>
<dbReference type="InterPro" id="IPR021858">
    <property type="entry name" value="Fun_TF"/>
</dbReference>
<accession>X8J5V3</accession>
<evidence type="ECO:0000259" key="4">
    <source>
        <dbReference type="PROSITE" id="PS50048"/>
    </source>
</evidence>
<evidence type="ECO:0000256" key="1">
    <source>
        <dbReference type="ARBA" id="ARBA00004123"/>
    </source>
</evidence>
<dbReference type="SMART" id="SM00066">
    <property type="entry name" value="GAL4"/>
    <property type="match status" value="1"/>
</dbReference>
<keyword evidence="2" id="KW-0539">Nucleus</keyword>
<protein>
    <submittedName>
        <fullName evidence="5">Fungal Zn(2)-cys(6) binuclear cluster domain protein, putative</fullName>
    </submittedName>
</protein>
<dbReference type="OrthoDB" id="3148729at2759"/>
<organism evidence="5 6">
    <name type="scientific">Rhizoctonia solani AG-3 Rhs1AP</name>
    <dbReference type="NCBI Taxonomy" id="1086054"/>
    <lineage>
        <taxon>Eukaryota</taxon>
        <taxon>Fungi</taxon>
        <taxon>Dikarya</taxon>
        <taxon>Basidiomycota</taxon>
        <taxon>Agaricomycotina</taxon>
        <taxon>Agaricomycetes</taxon>
        <taxon>Cantharellales</taxon>
        <taxon>Ceratobasidiaceae</taxon>
        <taxon>Rhizoctonia</taxon>
    </lineage>
</organism>
<evidence type="ECO:0000256" key="2">
    <source>
        <dbReference type="ARBA" id="ARBA00023242"/>
    </source>
</evidence>
<dbReference type="GO" id="GO:0000976">
    <property type="term" value="F:transcription cis-regulatory region binding"/>
    <property type="evidence" value="ECO:0007669"/>
    <property type="project" value="TreeGrafter"/>
</dbReference>
<dbReference type="Pfam" id="PF11951">
    <property type="entry name" value="Fungal_trans_2"/>
    <property type="match status" value="1"/>
</dbReference>
<evidence type="ECO:0000313" key="6">
    <source>
        <dbReference type="Proteomes" id="UP000030108"/>
    </source>
</evidence>
<feature type="compositionally biased region" description="Low complexity" evidence="3">
    <location>
        <begin position="84"/>
        <end position="96"/>
    </location>
</feature>
<feature type="compositionally biased region" description="Polar residues" evidence="3">
    <location>
        <begin position="66"/>
        <end position="76"/>
    </location>
</feature>
<dbReference type="InterPro" id="IPR001138">
    <property type="entry name" value="Zn2Cys6_DnaBD"/>
</dbReference>
<gene>
    <name evidence="5" type="ORF">RSOL_189030</name>
</gene>
<dbReference type="GO" id="GO:0008270">
    <property type="term" value="F:zinc ion binding"/>
    <property type="evidence" value="ECO:0007669"/>
    <property type="project" value="InterPro"/>
</dbReference>
<dbReference type="Pfam" id="PF00172">
    <property type="entry name" value="Zn_clus"/>
    <property type="match status" value="1"/>
</dbReference>